<keyword evidence="2" id="KW-0472">Membrane</keyword>
<comment type="caution">
    <text evidence="3">The sequence shown here is derived from an EMBL/GenBank/DDBJ whole genome shotgun (WGS) entry which is preliminary data.</text>
</comment>
<dbReference type="PANTHER" id="PTHR36840">
    <property type="entry name" value="BLL5714 PROTEIN"/>
    <property type="match status" value="1"/>
</dbReference>
<feature type="transmembrane region" description="Helical" evidence="2">
    <location>
        <begin position="157"/>
        <end position="175"/>
    </location>
</feature>
<reference evidence="3 4" key="1">
    <citation type="submission" date="2024-07" db="EMBL/GenBank/DDBJ databases">
        <authorList>
            <person name="Lee S."/>
            <person name="Kang M."/>
        </authorList>
    </citation>
    <scope>NUCLEOTIDE SEQUENCE [LARGE SCALE GENOMIC DNA]</scope>
    <source>
        <strain evidence="3 4">DS6</strain>
    </source>
</reference>
<feature type="transmembrane region" description="Helical" evidence="2">
    <location>
        <begin position="95"/>
        <end position="114"/>
    </location>
</feature>
<feature type="transmembrane region" description="Helical" evidence="2">
    <location>
        <begin position="221"/>
        <end position="244"/>
    </location>
</feature>
<feature type="transmembrane region" description="Helical" evidence="2">
    <location>
        <begin position="62"/>
        <end position="83"/>
    </location>
</feature>
<dbReference type="EMBL" id="JBFPJR010000025">
    <property type="protein sequence ID" value="MEX0428712.1"/>
    <property type="molecule type" value="Genomic_DNA"/>
</dbReference>
<feature type="region of interest" description="Disordered" evidence="1">
    <location>
        <begin position="1"/>
        <end position="23"/>
    </location>
</feature>
<keyword evidence="4" id="KW-1185">Reference proteome</keyword>
<name>A0ABV3T0J2_9ACTN</name>
<evidence type="ECO:0000313" key="3">
    <source>
        <dbReference type="EMBL" id="MEX0428712.1"/>
    </source>
</evidence>
<feature type="transmembrane region" description="Helical" evidence="2">
    <location>
        <begin position="126"/>
        <end position="145"/>
    </location>
</feature>
<evidence type="ECO:0000256" key="2">
    <source>
        <dbReference type="SAM" id="Phobius"/>
    </source>
</evidence>
<dbReference type="Proteomes" id="UP001556631">
    <property type="component" value="Unassembled WGS sequence"/>
</dbReference>
<proteinExistence type="predicted"/>
<accession>A0ABV3T0J2</accession>
<feature type="transmembrane region" description="Helical" evidence="2">
    <location>
        <begin position="256"/>
        <end position="279"/>
    </location>
</feature>
<keyword evidence="2" id="KW-1133">Transmembrane helix</keyword>
<dbReference type="PANTHER" id="PTHR36840:SF1">
    <property type="entry name" value="BLL5714 PROTEIN"/>
    <property type="match status" value="1"/>
</dbReference>
<feature type="transmembrane region" description="Helical" evidence="2">
    <location>
        <begin position="291"/>
        <end position="316"/>
    </location>
</feature>
<organism evidence="3 4">
    <name type="scientific">Nocardioides eburneus</name>
    <dbReference type="NCBI Taxonomy" id="3231482"/>
    <lineage>
        <taxon>Bacteria</taxon>
        <taxon>Bacillati</taxon>
        <taxon>Actinomycetota</taxon>
        <taxon>Actinomycetes</taxon>
        <taxon>Propionibacteriales</taxon>
        <taxon>Nocardioidaceae</taxon>
        <taxon>Nocardioides</taxon>
    </lineage>
</organism>
<sequence>MSDALGISPHRRIPMAGRDPDEDGRAATPLELLYDLTFVVAIGAVAEQMAELVVAGHTGTGILGFVFGMWAILLGWINFTWLASAFDTDDWVYRLWTMVQMVGVVIVALGIVPMSHSLEERDHLDTHLMVAGYVVMRVGLVAQWIRVSRESPDFRSVALRNAGWILLAQVGWVVFTLLDLPLLPTFLVMVPLGVLELLIAPLAQGRANGTPWHRHHIAERYGLLAIIALGEGVVGTVASSRGALGGATGGDWDLDAVVVLVSGVGLTFGLWWSYFLIPFGRLLHEHPTRGYVFGFGHIPIFIAIAATGAGLHVAGLSLAEAGSGIGRVGIALGVAVPVAAYLLVIDLVVGGILGRLPRSKPLILAGVLAVLGTAVAVSSASLAAALLLTMVASFLPVLVHELGGSRSLTARDASLEV</sequence>
<evidence type="ECO:0000256" key="1">
    <source>
        <dbReference type="SAM" id="MobiDB-lite"/>
    </source>
</evidence>
<feature type="transmembrane region" description="Helical" evidence="2">
    <location>
        <begin position="181"/>
        <end position="200"/>
    </location>
</feature>
<dbReference type="InterPro" id="IPR010640">
    <property type="entry name" value="Low_temperature_requirement_A"/>
</dbReference>
<feature type="transmembrane region" description="Helical" evidence="2">
    <location>
        <begin position="328"/>
        <end position="350"/>
    </location>
</feature>
<protein>
    <submittedName>
        <fullName evidence="3">Low temperature requirement protein A</fullName>
    </submittedName>
</protein>
<gene>
    <name evidence="3" type="ORF">AB3X52_13870</name>
</gene>
<feature type="transmembrane region" description="Helical" evidence="2">
    <location>
        <begin position="362"/>
        <end position="395"/>
    </location>
</feature>
<dbReference type="RefSeq" id="WP_367994684.1">
    <property type="nucleotide sequence ID" value="NZ_JBFPJR010000025.1"/>
</dbReference>
<dbReference type="Pfam" id="PF06772">
    <property type="entry name" value="LtrA"/>
    <property type="match status" value="1"/>
</dbReference>
<keyword evidence="2" id="KW-0812">Transmembrane</keyword>
<evidence type="ECO:0000313" key="4">
    <source>
        <dbReference type="Proteomes" id="UP001556631"/>
    </source>
</evidence>